<dbReference type="GeneID" id="83257286"/>
<accession>A0AAW7YXM5</accession>
<dbReference type="SUPFAM" id="SSF110296">
    <property type="entry name" value="Oligoxyloglucan reducing end-specific cellobiohydrolase"/>
    <property type="match status" value="1"/>
</dbReference>
<dbReference type="Gene3D" id="2.130.10.10">
    <property type="entry name" value="YVTN repeat-like/Quinoprotein amine dehydrogenase"/>
    <property type="match status" value="1"/>
</dbReference>
<dbReference type="EMBL" id="JAUOQI010000001">
    <property type="protein sequence ID" value="MDO6576048.1"/>
    <property type="molecule type" value="Genomic_DNA"/>
</dbReference>
<dbReference type="PANTHER" id="PTHR47199">
    <property type="entry name" value="PHOTOSYSTEM II STABILITY/ASSEMBLY FACTOR HCF136, CHLOROPLASTIC"/>
    <property type="match status" value="1"/>
</dbReference>
<evidence type="ECO:0000313" key="4">
    <source>
        <dbReference type="Proteomes" id="UP000056750"/>
    </source>
</evidence>
<protein>
    <submittedName>
        <fullName evidence="3">YCF48-related protein</fullName>
    </submittedName>
</protein>
<dbReference type="Proteomes" id="UP000056750">
    <property type="component" value="Chromosome"/>
</dbReference>
<keyword evidence="4" id="KW-1185">Reference proteome</keyword>
<feature type="chain" id="PRO_5043465469" evidence="1">
    <location>
        <begin position="24"/>
        <end position="348"/>
    </location>
</feature>
<reference evidence="3" key="2">
    <citation type="submission" date="2023-07" db="EMBL/GenBank/DDBJ databases">
        <title>Genome content predicts the carbon catabolic preferences of heterotrophic bacteria.</title>
        <authorList>
            <person name="Gralka M."/>
        </authorList>
    </citation>
    <scope>NUCLEOTIDE SEQUENCE</scope>
    <source>
        <strain evidence="3">F2M12</strain>
    </source>
</reference>
<evidence type="ECO:0000313" key="3">
    <source>
        <dbReference type="EMBL" id="MDO6576048.1"/>
    </source>
</evidence>
<dbReference type="RefSeq" id="WP_057791791.1">
    <property type="nucleotide sequence ID" value="NZ_CP013926.1"/>
</dbReference>
<dbReference type="AlphaFoldDB" id="A0AAW7YXM5"/>
<name>A0AAW7YXM5_9ALTE</name>
<reference evidence="2 4" key="1">
    <citation type="submission" date="2015-12" db="EMBL/GenBank/DDBJ databases">
        <title>Intraspecies pangenome expansion in the marine bacterium Alteromonas.</title>
        <authorList>
            <person name="Lopez-Perez M."/>
            <person name="Rodriguez-Valera F."/>
        </authorList>
    </citation>
    <scope>NUCLEOTIDE SEQUENCE [LARGE SCALE GENOMIC DNA]</scope>
    <source>
        <strain evidence="2 4">LMG 21861</strain>
    </source>
</reference>
<evidence type="ECO:0000313" key="2">
    <source>
        <dbReference type="EMBL" id="AMJ73617.1"/>
    </source>
</evidence>
<keyword evidence="1" id="KW-0732">Signal</keyword>
<feature type="signal peptide" evidence="1">
    <location>
        <begin position="1"/>
        <end position="23"/>
    </location>
</feature>
<organism evidence="3 5">
    <name type="scientific">Alteromonas stellipolaris</name>
    <dbReference type="NCBI Taxonomy" id="233316"/>
    <lineage>
        <taxon>Bacteria</taxon>
        <taxon>Pseudomonadati</taxon>
        <taxon>Pseudomonadota</taxon>
        <taxon>Gammaproteobacteria</taxon>
        <taxon>Alteromonadales</taxon>
        <taxon>Alteromonadaceae</taxon>
        <taxon>Alteromonas/Salinimonas group</taxon>
        <taxon>Alteromonas</taxon>
    </lineage>
</organism>
<dbReference type="Proteomes" id="UP001170717">
    <property type="component" value="Unassembled WGS sequence"/>
</dbReference>
<gene>
    <name evidence="2" type="ORF">AVL57_06295</name>
    <name evidence="3" type="ORF">Q4527_01540</name>
</gene>
<evidence type="ECO:0000313" key="5">
    <source>
        <dbReference type="Proteomes" id="UP001170717"/>
    </source>
</evidence>
<evidence type="ECO:0000256" key="1">
    <source>
        <dbReference type="SAM" id="SignalP"/>
    </source>
</evidence>
<dbReference type="InterPro" id="IPR015943">
    <property type="entry name" value="WD40/YVTN_repeat-like_dom_sf"/>
</dbReference>
<dbReference type="PANTHER" id="PTHR47199:SF2">
    <property type="entry name" value="PHOTOSYSTEM II STABILITY_ASSEMBLY FACTOR HCF136, CHLOROPLASTIC"/>
    <property type="match status" value="1"/>
</dbReference>
<sequence>MKKTIAACITAALAANYSVTASAEDAYIAPLVEQSVLLDIDADKFVVVVGERGHILISEDGTAFNQVAVPTQATLTATTVVGDNIWAVGHDATIIHSSDKGQSWEIQNVQPELQRPFLDVLFFDESHGIAAGAYGLFYRTTDGGKSWETERHASLLDPYDREYLESVREEDEAFYQQELESILPHLNRVTRDGEKLYLAGEAGLLASSDDMGKNWERFEVDYTGSFFDIRALDESTLLAVGLRGNIFVLRDQGEWEYVNSCSTSTLNSILLSDNDTVVAMGNNGMMVSATRPLPVSNHDPYANPANCEPAKGITVTQVEDKAAMLNAVSFNGHTIAVTANGIKTLNTK</sequence>
<proteinExistence type="predicted"/>
<dbReference type="KEGG" id="asq:AVL57_06295"/>
<dbReference type="EMBL" id="CP013926">
    <property type="protein sequence ID" value="AMJ73617.1"/>
    <property type="molecule type" value="Genomic_DNA"/>
</dbReference>